<reference evidence="12" key="1">
    <citation type="journal article" date="2020" name="Stud. Mycol.">
        <title>101 Dothideomycetes genomes: a test case for predicting lifestyles and emergence of pathogens.</title>
        <authorList>
            <person name="Haridas S."/>
            <person name="Albert R."/>
            <person name="Binder M."/>
            <person name="Bloem J."/>
            <person name="Labutti K."/>
            <person name="Salamov A."/>
            <person name="Andreopoulos B."/>
            <person name="Baker S."/>
            <person name="Barry K."/>
            <person name="Bills G."/>
            <person name="Bluhm B."/>
            <person name="Cannon C."/>
            <person name="Castanera R."/>
            <person name="Culley D."/>
            <person name="Daum C."/>
            <person name="Ezra D."/>
            <person name="Gonzalez J."/>
            <person name="Henrissat B."/>
            <person name="Kuo A."/>
            <person name="Liang C."/>
            <person name="Lipzen A."/>
            <person name="Lutzoni F."/>
            <person name="Magnuson J."/>
            <person name="Mondo S."/>
            <person name="Nolan M."/>
            <person name="Ohm R."/>
            <person name="Pangilinan J."/>
            <person name="Park H.-J."/>
            <person name="Ramirez L."/>
            <person name="Alfaro M."/>
            <person name="Sun H."/>
            <person name="Tritt A."/>
            <person name="Yoshinaga Y."/>
            <person name="Zwiers L.-H."/>
            <person name="Turgeon B."/>
            <person name="Goodwin S."/>
            <person name="Spatafora J."/>
            <person name="Crous P."/>
            <person name="Grigoriev I."/>
        </authorList>
    </citation>
    <scope>NUCLEOTIDE SEQUENCE</scope>
    <source>
        <strain evidence="12">CBS 279.74</strain>
    </source>
</reference>
<dbReference type="GO" id="GO:0003697">
    <property type="term" value="F:single-stranded DNA binding"/>
    <property type="evidence" value="ECO:0007669"/>
    <property type="project" value="TreeGrafter"/>
</dbReference>
<name>A0A6G1K4N6_9PLEO</name>
<evidence type="ECO:0000313" key="12">
    <source>
        <dbReference type="EMBL" id="KAF2707849.1"/>
    </source>
</evidence>
<dbReference type="EMBL" id="MU005773">
    <property type="protein sequence ID" value="KAF2707849.1"/>
    <property type="molecule type" value="Genomic_DNA"/>
</dbReference>
<accession>A0A6G1K4N6</accession>
<dbReference type="InterPro" id="IPR036691">
    <property type="entry name" value="Endo/exonu/phosph_ase_sf"/>
</dbReference>
<keyword evidence="8" id="KW-0460">Magnesium</keyword>
<evidence type="ECO:0000256" key="6">
    <source>
        <dbReference type="ARBA" id="ARBA00022763"/>
    </source>
</evidence>
<dbReference type="Pfam" id="PF03372">
    <property type="entry name" value="Exo_endo_phos"/>
    <property type="match status" value="1"/>
</dbReference>
<dbReference type="GO" id="GO:0006302">
    <property type="term" value="P:double-strand break repair"/>
    <property type="evidence" value="ECO:0007669"/>
    <property type="project" value="TreeGrafter"/>
</dbReference>
<keyword evidence="7" id="KW-0378">Hydrolase</keyword>
<dbReference type="GO" id="GO:0070260">
    <property type="term" value="F:5'-tyrosyl-DNA phosphodiesterase activity"/>
    <property type="evidence" value="ECO:0007669"/>
    <property type="project" value="TreeGrafter"/>
</dbReference>
<dbReference type="InterPro" id="IPR051547">
    <property type="entry name" value="TDP2-like"/>
</dbReference>
<comment type="cofactor">
    <cofactor evidence="1">
        <name>Mn(2+)</name>
        <dbReference type="ChEBI" id="CHEBI:29035"/>
    </cofactor>
</comment>
<gene>
    <name evidence="12" type="ORF">K504DRAFT_458334</name>
</gene>
<keyword evidence="6" id="KW-0227">DNA damage</keyword>
<dbReference type="CDD" id="cd09080">
    <property type="entry name" value="TDP2"/>
    <property type="match status" value="1"/>
</dbReference>
<evidence type="ECO:0000256" key="1">
    <source>
        <dbReference type="ARBA" id="ARBA00001936"/>
    </source>
</evidence>
<dbReference type="GO" id="GO:0004518">
    <property type="term" value="F:nuclease activity"/>
    <property type="evidence" value="ECO:0007669"/>
    <property type="project" value="UniProtKB-KW"/>
</dbReference>
<dbReference type="PANTHER" id="PTHR15822">
    <property type="entry name" value="TRAF AND TNF RECEPTOR-ASSOCIATED PROTEIN"/>
    <property type="match status" value="1"/>
</dbReference>
<evidence type="ECO:0000256" key="8">
    <source>
        <dbReference type="ARBA" id="ARBA00022842"/>
    </source>
</evidence>
<protein>
    <recommendedName>
        <fullName evidence="11">Endonuclease/exonuclease/phosphatase domain-containing protein</fullName>
    </recommendedName>
</protein>
<evidence type="ECO:0000313" key="13">
    <source>
        <dbReference type="Proteomes" id="UP000799428"/>
    </source>
</evidence>
<dbReference type="Proteomes" id="UP000799428">
    <property type="component" value="Unassembled WGS sequence"/>
</dbReference>
<keyword evidence="5" id="KW-0479">Metal-binding</keyword>
<dbReference type="PANTHER" id="PTHR15822:SF4">
    <property type="entry name" value="TYROSYL-DNA PHOSPHODIESTERASE 2"/>
    <property type="match status" value="1"/>
</dbReference>
<sequence length="349" mass="39266">MSDAKSDETATNTTLAALTAAMSAGPAQKLDDKFYESRPQSYWTHDRTKWSEILDAPASLPASSGAGSMNASTIRLISWNIDILVPFVEERMSAALLHLKDIVTSTPSETPIVVFLQEMGQSDLQQIRESAWIQQRFYITEFDHHNWPSPLYGTQMLVDRRLRIENVFRLPFVSKFDRDGLFVDIGLSGNNSDKVLRLCNVHLESLVADPPVRPMQLQTAANHLKDNQVAGALLAGDLNAIQPFDRTLHLENHLKDAFLELGGVEDSDDGYTWGYQSGQAAREKFGCTRMDKILFRGDLTATKFERIGIAVMVAEDKREEIKKVGRLEWVTDHYGVMGDFELEDWMLKG</sequence>
<comment type="cofactor">
    <cofactor evidence="2">
        <name>Mg(2+)</name>
        <dbReference type="ChEBI" id="CHEBI:18420"/>
    </cofactor>
</comment>
<evidence type="ECO:0000256" key="5">
    <source>
        <dbReference type="ARBA" id="ARBA00022723"/>
    </source>
</evidence>
<dbReference type="OrthoDB" id="9975959at2759"/>
<dbReference type="Gene3D" id="3.60.10.10">
    <property type="entry name" value="Endonuclease/exonuclease/phosphatase"/>
    <property type="match status" value="1"/>
</dbReference>
<evidence type="ECO:0000256" key="3">
    <source>
        <dbReference type="ARBA" id="ARBA00004322"/>
    </source>
</evidence>
<dbReference type="InterPro" id="IPR005135">
    <property type="entry name" value="Endo/exonuclease/phosphatase"/>
</dbReference>
<dbReference type="GO" id="GO:0005737">
    <property type="term" value="C:cytoplasm"/>
    <property type="evidence" value="ECO:0007669"/>
    <property type="project" value="TreeGrafter"/>
</dbReference>
<evidence type="ECO:0000256" key="4">
    <source>
        <dbReference type="ARBA" id="ARBA00022722"/>
    </source>
</evidence>
<keyword evidence="4" id="KW-0540">Nuclease</keyword>
<keyword evidence="10" id="KW-0539">Nucleus</keyword>
<keyword evidence="9" id="KW-0234">DNA repair</keyword>
<proteinExistence type="predicted"/>
<evidence type="ECO:0000256" key="7">
    <source>
        <dbReference type="ARBA" id="ARBA00022801"/>
    </source>
</evidence>
<evidence type="ECO:0000256" key="2">
    <source>
        <dbReference type="ARBA" id="ARBA00001946"/>
    </source>
</evidence>
<dbReference type="AlphaFoldDB" id="A0A6G1K4N6"/>
<evidence type="ECO:0000259" key="11">
    <source>
        <dbReference type="Pfam" id="PF03372"/>
    </source>
</evidence>
<keyword evidence="13" id="KW-1185">Reference proteome</keyword>
<feature type="domain" description="Endonuclease/exonuclease/phosphatase" evidence="11">
    <location>
        <begin position="78"/>
        <end position="333"/>
    </location>
</feature>
<dbReference type="SUPFAM" id="SSF56219">
    <property type="entry name" value="DNase I-like"/>
    <property type="match status" value="1"/>
</dbReference>
<evidence type="ECO:0000256" key="9">
    <source>
        <dbReference type="ARBA" id="ARBA00023204"/>
    </source>
</evidence>
<organism evidence="12 13">
    <name type="scientific">Pleomassaria siparia CBS 279.74</name>
    <dbReference type="NCBI Taxonomy" id="1314801"/>
    <lineage>
        <taxon>Eukaryota</taxon>
        <taxon>Fungi</taxon>
        <taxon>Dikarya</taxon>
        <taxon>Ascomycota</taxon>
        <taxon>Pezizomycotina</taxon>
        <taxon>Dothideomycetes</taxon>
        <taxon>Pleosporomycetidae</taxon>
        <taxon>Pleosporales</taxon>
        <taxon>Pleomassariaceae</taxon>
        <taxon>Pleomassaria</taxon>
    </lineage>
</organism>
<comment type="subcellular location">
    <subcellularLocation>
        <location evidence="3">Nucleus</location>
        <location evidence="3">PML body</location>
    </subcellularLocation>
</comment>
<dbReference type="GO" id="GO:0046872">
    <property type="term" value="F:metal ion binding"/>
    <property type="evidence" value="ECO:0007669"/>
    <property type="project" value="UniProtKB-KW"/>
</dbReference>
<evidence type="ECO:0000256" key="10">
    <source>
        <dbReference type="ARBA" id="ARBA00023242"/>
    </source>
</evidence>